<name>A0A7C3PTU2_9CYAN</name>
<evidence type="ECO:0000313" key="2">
    <source>
        <dbReference type="EMBL" id="HFN01062.1"/>
    </source>
</evidence>
<feature type="transmembrane region" description="Helical" evidence="1">
    <location>
        <begin position="9"/>
        <end position="29"/>
    </location>
</feature>
<gene>
    <name evidence="2" type="ORF">ENR64_25560</name>
</gene>
<keyword evidence="1" id="KW-0812">Transmembrane</keyword>
<dbReference type="AlphaFoldDB" id="A0A7C3PTU2"/>
<sequence length="110" mass="11679">MNNAPVKTVLLPATLTVGIVFCLLTSVLVGDKLKPSLETLSSGSTPQYLLREQKRNLAIRNVGLSILVSAGAGMAVAVGIRRSQGAIKQANRKHEAISQPIAEFLSSRPE</sequence>
<accession>A0A7C3PTU2</accession>
<organism evidence="2">
    <name type="scientific">Oscillatoriales cyanobacterium SpSt-418</name>
    <dbReference type="NCBI Taxonomy" id="2282169"/>
    <lineage>
        <taxon>Bacteria</taxon>
        <taxon>Bacillati</taxon>
        <taxon>Cyanobacteriota</taxon>
        <taxon>Cyanophyceae</taxon>
        <taxon>Oscillatoriophycideae</taxon>
        <taxon>Oscillatoriales</taxon>
    </lineage>
</organism>
<evidence type="ECO:0000256" key="1">
    <source>
        <dbReference type="SAM" id="Phobius"/>
    </source>
</evidence>
<protein>
    <submittedName>
        <fullName evidence="2">Uncharacterized protein</fullName>
    </submittedName>
</protein>
<proteinExistence type="predicted"/>
<comment type="caution">
    <text evidence="2">The sequence shown here is derived from an EMBL/GenBank/DDBJ whole genome shotgun (WGS) entry which is preliminary data.</text>
</comment>
<feature type="transmembrane region" description="Helical" evidence="1">
    <location>
        <begin position="58"/>
        <end position="80"/>
    </location>
</feature>
<keyword evidence="1" id="KW-0472">Membrane</keyword>
<keyword evidence="1" id="KW-1133">Transmembrane helix</keyword>
<dbReference type="EMBL" id="DSRU01000364">
    <property type="protein sequence ID" value="HFN01062.1"/>
    <property type="molecule type" value="Genomic_DNA"/>
</dbReference>
<reference evidence="2" key="1">
    <citation type="journal article" date="2020" name="mSystems">
        <title>Genome- and Community-Level Interaction Insights into Carbon Utilization and Element Cycling Functions of Hydrothermarchaeota in Hydrothermal Sediment.</title>
        <authorList>
            <person name="Zhou Z."/>
            <person name="Liu Y."/>
            <person name="Xu W."/>
            <person name="Pan J."/>
            <person name="Luo Z.H."/>
            <person name="Li M."/>
        </authorList>
    </citation>
    <scope>NUCLEOTIDE SEQUENCE [LARGE SCALE GENOMIC DNA]</scope>
    <source>
        <strain evidence="2">SpSt-418</strain>
    </source>
</reference>